<evidence type="ECO:0000256" key="1">
    <source>
        <dbReference type="SAM" id="SignalP"/>
    </source>
</evidence>
<feature type="signal peptide" evidence="1">
    <location>
        <begin position="1"/>
        <end position="18"/>
    </location>
</feature>
<accession>A0A6M2BSC2</accession>
<dbReference type="RefSeq" id="WP_166255180.1">
    <property type="nucleotide sequence ID" value="NZ_JAAMOW010000004.1"/>
</dbReference>
<comment type="caution">
    <text evidence="2">The sequence shown here is derived from an EMBL/GenBank/DDBJ whole genome shotgun (WGS) entry which is preliminary data.</text>
</comment>
<proteinExistence type="predicted"/>
<dbReference type="EMBL" id="JAAMOW010000004">
    <property type="protein sequence ID" value="NGY04897.1"/>
    <property type="molecule type" value="Genomic_DNA"/>
</dbReference>
<dbReference type="Proteomes" id="UP000472676">
    <property type="component" value="Unassembled WGS sequence"/>
</dbReference>
<evidence type="ECO:0000313" key="2">
    <source>
        <dbReference type="EMBL" id="NGY04897.1"/>
    </source>
</evidence>
<sequence>MKGMAVAALASLAFTAIAADPVKVTGMYSNMHFATEDVIGVEVFIVYSRNEYQAVVQCSEGAVGVPQVVPLSVSGSSVSFTVTSELSGCPTSSFTGVVTKSGLQGSFAGTENYPGLLKRGRSYWQ</sequence>
<name>A0A6M2BSC2_9GAMM</name>
<dbReference type="AlphaFoldDB" id="A0A6M2BSC2"/>
<evidence type="ECO:0000313" key="3">
    <source>
        <dbReference type="Proteomes" id="UP000472676"/>
    </source>
</evidence>
<reference evidence="2 3" key="1">
    <citation type="journal article" date="2014" name="Int. J. Syst. Evol. Microbiol.">
        <title>Solimonas terrae sp. nov., isolated from soil.</title>
        <authorList>
            <person name="Kim S.J."/>
            <person name="Moon J.Y."/>
            <person name="Weon H.Y."/>
            <person name="Ahn J.H."/>
            <person name="Chen W.M."/>
            <person name="Kwon S.W."/>
        </authorList>
    </citation>
    <scope>NUCLEOTIDE SEQUENCE [LARGE SCALE GENOMIC DNA]</scope>
    <source>
        <strain evidence="2 3">KIS83-12</strain>
    </source>
</reference>
<protein>
    <submittedName>
        <fullName evidence="2">Uncharacterized protein</fullName>
    </submittedName>
</protein>
<keyword evidence="1" id="KW-0732">Signal</keyword>
<gene>
    <name evidence="2" type="ORF">G7Y85_08970</name>
</gene>
<organism evidence="2 3">
    <name type="scientific">Solimonas terrae</name>
    <dbReference type="NCBI Taxonomy" id="1396819"/>
    <lineage>
        <taxon>Bacteria</taxon>
        <taxon>Pseudomonadati</taxon>
        <taxon>Pseudomonadota</taxon>
        <taxon>Gammaproteobacteria</taxon>
        <taxon>Nevskiales</taxon>
        <taxon>Nevskiaceae</taxon>
        <taxon>Solimonas</taxon>
    </lineage>
</organism>
<keyword evidence="3" id="KW-1185">Reference proteome</keyword>
<feature type="chain" id="PRO_5026986967" evidence="1">
    <location>
        <begin position="19"/>
        <end position="125"/>
    </location>
</feature>